<accession>A0A8D5ZIJ3</accession>
<dbReference type="CDD" id="cd02955">
    <property type="entry name" value="SSP411"/>
    <property type="match status" value="1"/>
</dbReference>
<dbReference type="AlphaFoldDB" id="A0A8D5ZIJ3"/>
<dbReference type="Pfam" id="PF03190">
    <property type="entry name" value="Thioredox_DsbH"/>
    <property type="match status" value="1"/>
</dbReference>
<protein>
    <submittedName>
        <fullName evidence="2">Thioredoxin domain-containing protein</fullName>
    </submittedName>
</protein>
<dbReference type="InterPro" id="IPR036249">
    <property type="entry name" value="Thioredoxin-like_sf"/>
</dbReference>
<dbReference type="InterPro" id="IPR008928">
    <property type="entry name" value="6-hairpin_glycosidase_sf"/>
</dbReference>
<dbReference type="RefSeq" id="WP_221289479.1">
    <property type="nucleotide sequence ID" value="NZ_AP024597.1"/>
</dbReference>
<evidence type="ECO:0000259" key="1">
    <source>
        <dbReference type="Pfam" id="PF03190"/>
    </source>
</evidence>
<keyword evidence="3" id="KW-1185">Reference proteome</keyword>
<proteinExistence type="predicted"/>
<dbReference type="EMBL" id="AP024597">
    <property type="protein sequence ID" value="BCU69450.1"/>
    <property type="molecule type" value="Genomic_DNA"/>
</dbReference>
<dbReference type="PIRSF" id="PIRSF006402">
    <property type="entry name" value="UCP006402_thioredoxin"/>
    <property type="match status" value="1"/>
</dbReference>
<dbReference type="GO" id="GO:0005975">
    <property type="term" value="P:carbohydrate metabolic process"/>
    <property type="evidence" value="ECO:0007669"/>
    <property type="project" value="InterPro"/>
</dbReference>
<dbReference type="Gene3D" id="3.40.30.10">
    <property type="entry name" value="Glutaredoxin"/>
    <property type="match status" value="1"/>
</dbReference>
<dbReference type="KEGG" id="csty:KN1_07470"/>
<dbReference type="SUPFAM" id="SSF52833">
    <property type="entry name" value="Thioredoxin-like"/>
    <property type="match status" value="1"/>
</dbReference>
<dbReference type="InterPro" id="IPR004879">
    <property type="entry name" value="Ssp411-like_TRX"/>
</dbReference>
<dbReference type="Proteomes" id="UP000825123">
    <property type="component" value="Chromosome"/>
</dbReference>
<reference evidence="2 3" key="1">
    <citation type="submission" date="2021-04" db="EMBL/GenBank/DDBJ databases">
        <title>Complete genome sequence of Stygiolobus sp. KN-1.</title>
        <authorList>
            <person name="Nakamura K."/>
            <person name="Sakai H."/>
            <person name="Kurosawa N."/>
        </authorList>
    </citation>
    <scope>NUCLEOTIDE SEQUENCE [LARGE SCALE GENOMIC DNA]</scope>
    <source>
        <strain evidence="2 3">KN-1</strain>
    </source>
</reference>
<sequence length="632" mass="71954">MNKLKDSKSAFLRLSADSEINWYEWGEEAFRKAKEEDKPILVDVGAAWCHWCHVMDETTYKDKEVIRIINENFIAIKVDRDEMPDLDKKLQLAVSSLTGESGWPLTVFMTPEGQVFYGGTYFPPDDAYGRIGFKKLLLELSRVWKEERDKITQVAETLHSSLESITYSKEKAEWDKVEEVVSAIVSNYDFDHGGLQGTMKFPHPTIDELLLAYSYYTNSDTEARLSMYTLKKMYYGGIFDQVGGGFHRYTVDDEWYVPHFEKLLIDNAELLLDYVHAYHYSTDTEILDALTLTSDFILREMFLGEGFANSLDADSEGKEGYYYTWTEDEFRDALQNEDYRLWVRVFNVDRGEEVEGRKVLKRTADLKDLSKHFNDPLGKLKEVRAKLLEYRETHRKPPFKDDNTYTYPNARVAQALLESSIITGKGMREALKVIEKISPNVSRRLDGGKEGLPEDYASALLAIITAYEVTGDKKYRELSIELSERVKSLDYNYPVDSPNESVASLALKGILKTKIIKGETIDLEVPFAPSPLFTAGVTQIVSSLVKGTAHVVIVNEKDGKADSLHKASLLSYHPMKVVEVVTPDDVDFLPSFIRSMVKFNQGSSRAYVCKGNTCSMPVTSTENIKLLLKSNR</sequence>
<name>A0A8D5ZIJ3_9CREN</name>
<dbReference type="GeneID" id="66162504"/>
<dbReference type="PANTHER" id="PTHR42899">
    <property type="entry name" value="SPERMATOGENESIS-ASSOCIATED PROTEIN 20"/>
    <property type="match status" value="1"/>
</dbReference>
<evidence type="ECO:0000313" key="3">
    <source>
        <dbReference type="Proteomes" id="UP000825123"/>
    </source>
</evidence>
<feature type="domain" description="Spermatogenesis-associated protein 20-like TRX" evidence="1">
    <location>
        <begin position="2"/>
        <end position="162"/>
    </location>
</feature>
<dbReference type="SUPFAM" id="SSF48208">
    <property type="entry name" value="Six-hairpin glycosidases"/>
    <property type="match status" value="1"/>
</dbReference>
<dbReference type="InterPro" id="IPR024705">
    <property type="entry name" value="Ssp411"/>
</dbReference>
<evidence type="ECO:0000313" key="2">
    <source>
        <dbReference type="EMBL" id="BCU69450.1"/>
    </source>
</evidence>
<organism evidence="2 3">
    <name type="scientific">Stygiolobus caldivivus</name>
    <dbReference type="NCBI Taxonomy" id="2824673"/>
    <lineage>
        <taxon>Archaea</taxon>
        <taxon>Thermoproteota</taxon>
        <taxon>Thermoprotei</taxon>
        <taxon>Sulfolobales</taxon>
        <taxon>Sulfolobaceae</taxon>
        <taxon>Stygiolobus</taxon>
    </lineage>
</organism>
<dbReference type="PANTHER" id="PTHR42899:SF1">
    <property type="entry name" value="SPERMATOGENESIS-ASSOCIATED PROTEIN 20"/>
    <property type="match status" value="1"/>
</dbReference>
<gene>
    <name evidence="2" type="ORF">KN1_07470</name>
</gene>